<evidence type="ECO:0000256" key="6">
    <source>
        <dbReference type="ARBA" id="ARBA00023014"/>
    </source>
</evidence>
<keyword evidence="5" id="KW-0408">Iron</keyword>
<reference evidence="8 9" key="1">
    <citation type="submission" date="2018-06" db="EMBL/GenBank/DDBJ databases">
        <title>Genomic Encyclopedia of Type Strains, Phase IV (KMG-IV): sequencing the most valuable type-strain genomes for metagenomic binning, comparative biology and taxonomic classification.</title>
        <authorList>
            <person name="Goeker M."/>
        </authorList>
    </citation>
    <scope>NUCLEOTIDE SEQUENCE [LARGE SCALE GENOMIC DNA]</scope>
    <source>
        <strain evidence="8 9">DSM 24875</strain>
    </source>
</reference>
<evidence type="ECO:0000256" key="4">
    <source>
        <dbReference type="ARBA" id="ARBA00023002"/>
    </source>
</evidence>
<dbReference type="EMBL" id="QNRK01000024">
    <property type="protein sequence ID" value="RBP08678.1"/>
    <property type="molecule type" value="Genomic_DNA"/>
</dbReference>
<feature type="domain" description="Rieske" evidence="7">
    <location>
        <begin position="33"/>
        <end position="139"/>
    </location>
</feature>
<dbReference type="SUPFAM" id="SSF55961">
    <property type="entry name" value="Bet v1-like"/>
    <property type="match status" value="1"/>
</dbReference>
<evidence type="ECO:0000256" key="1">
    <source>
        <dbReference type="ARBA" id="ARBA00001962"/>
    </source>
</evidence>
<name>A0A366F200_9HYPH</name>
<evidence type="ECO:0000256" key="3">
    <source>
        <dbReference type="ARBA" id="ARBA00022723"/>
    </source>
</evidence>
<dbReference type="InterPro" id="IPR001663">
    <property type="entry name" value="Rng_hydr_dOase-A"/>
</dbReference>
<comment type="caution">
    <text evidence="8">The sequence shown here is derived from an EMBL/GenBank/DDBJ whole genome shotgun (WGS) entry which is preliminary data.</text>
</comment>
<dbReference type="InterPro" id="IPR015879">
    <property type="entry name" value="Ring_hydroxy_dOase_asu_C_dom"/>
</dbReference>
<evidence type="ECO:0000259" key="7">
    <source>
        <dbReference type="PROSITE" id="PS51296"/>
    </source>
</evidence>
<dbReference type="GO" id="GO:0016491">
    <property type="term" value="F:oxidoreductase activity"/>
    <property type="evidence" value="ECO:0007669"/>
    <property type="project" value="UniProtKB-KW"/>
</dbReference>
<dbReference type="InterPro" id="IPR017941">
    <property type="entry name" value="Rieske_2Fe-2S"/>
</dbReference>
<dbReference type="Pfam" id="PF00355">
    <property type="entry name" value="Rieske"/>
    <property type="match status" value="1"/>
</dbReference>
<dbReference type="InterPro" id="IPR036922">
    <property type="entry name" value="Rieske_2Fe-2S_sf"/>
</dbReference>
<proteinExistence type="predicted"/>
<dbReference type="PANTHER" id="PTHR43756">
    <property type="entry name" value="CHOLINE MONOOXYGENASE, CHLOROPLASTIC"/>
    <property type="match status" value="1"/>
</dbReference>
<dbReference type="Proteomes" id="UP000253529">
    <property type="component" value="Unassembled WGS sequence"/>
</dbReference>
<dbReference type="CDD" id="cd08884">
    <property type="entry name" value="RHO_alpha_C_GbcA-like"/>
    <property type="match status" value="1"/>
</dbReference>
<sequence length="401" mass="44852">MKGYRKGYALPRDCYVDPDIYRRDLDAIFYSDWIFAGHDCEIGKIGDFFTFRIGDYPIVVVRGEDGAIRAFHNSCRHRGSRICSAARGSAVRLVCPYHKWSYDLEGRLRFARDMTKPFDAAELGLKSVACASVAGYVWVCLSSDPPDFATFRATMEPYFRPHAIANAKLAFESTIIENGNWKLVWENNRECYHCAPNHPELCRTFPEAPGVTGVEGGGDDPLIAAHWERMERAGLLSRLHLSPEGNYRMARMPLLGDSTTMSGAPAVRRPLSPDVIQPGIGSLLMFNYPSNWNHVLGDHAVTFRLLPIGPMQTMLTTKWLVNAEAVEGVDYSVKDLTEVWLATNEQDRRIVEENQIGVCSPAYEPGPYNPVHEGGVIQFVEWWVATMARADGEKRGQAGAT</sequence>
<dbReference type="GO" id="GO:0005506">
    <property type="term" value="F:iron ion binding"/>
    <property type="evidence" value="ECO:0007669"/>
    <property type="project" value="InterPro"/>
</dbReference>
<dbReference type="Pfam" id="PF00848">
    <property type="entry name" value="Ring_hydroxyl_A"/>
    <property type="match status" value="1"/>
</dbReference>
<dbReference type="RefSeq" id="WP_245427988.1">
    <property type="nucleotide sequence ID" value="NZ_QNRK01000024.1"/>
</dbReference>
<keyword evidence="9" id="KW-1185">Reference proteome</keyword>
<dbReference type="AlphaFoldDB" id="A0A366F200"/>
<evidence type="ECO:0000313" key="8">
    <source>
        <dbReference type="EMBL" id="RBP08678.1"/>
    </source>
</evidence>
<gene>
    <name evidence="8" type="ORF">DFR50_12465</name>
</gene>
<dbReference type="PRINTS" id="PR00090">
    <property type="entry name" value="RNGDIOXGNASE"/>
</dbReference>
<evidence type="ECO:0000256" key="5">
    <source>
        <dbReference type="ARBA" id="ARBA00023004"/>
    </source>
</evidence>
<keyword evidence="6" id="KW-0411">Iron-sulfur</keyword>
<evidence type="ECO:0000256" key="2">
    <source>
        <dbReference type="ARBA" id="ARBA00022714"/>
    </source>
</evidence>
<comment type="cofactor">
    <cofactor evidence="1">
        <name>Fe cation</name>
        <dbReference type="ChEBI" id="CHEBI:24875"/>
    </cofactor>
</comment>
<evidence type="ECO:0000313" key="9">
    <source>
        <dbReference type="Proteomes" id="UP000253529"/>
    </source>
</evidence>
<dbReference type="SUPFAM" id="SSF50022">
    <property type="entry name" value="ISP domain"/>
    <property type="match status" value="1"/>
</dbReference>
<organism evidence="8 9">
    <name type="scientific">Roseiarcus fermentans</name>
    <dbReference type="NCBI Taxonomy" id="1473586"/>
    <lineage>
        <taxon>Bacteria</taxon>
        <taxon>Pseudomonadati</taxon>
        <taxon>Pseudomonadota</taxon>
        <taxon>Alphaproteobacteria</taxon>
        <taxon>Hyphomicrobiales</taxon>
        <taxon>Roseiarcaceae</taxon>
        <taxon>Roseiarcus</taxon>
    </lineage>
</organism>
<protein>
    <submittedName>
        <fullName evidence="8">Rieske 2Fe-2S family protein</fullName>
    </submittedName>
</protein>
<dbReference type="GO" id="GO:0051537">
    <property type="term" value="F:2 iron, 2 sulfur cluster binding"/>
    <property type="evidence" value="ECO:0007669"/>
    <property type="project" value="UniProtKB-KW"/>
</dbReference>
<dbReference type="Gene3D" id="3.90.380.10">
    <property type="entry name" value="Naphthalene 1,2-dioxygenase Alpha Subunit, Chain A, domain 1"/>
    <property type="match status" value="1"/>
</dbReference>
<keyword evidence="2" id="KW-0001">2Fe-2S</keyword>
<keyword evidence="4" id="KW-0560">Oxidoreductase</keyword>
<dbReference type="CDD" id="cd03469">
    <property type="entry name" value="Rieske_RO_Alpha_N"/>
    <property type="match status" value="1"/>
</dbReference>
<dbReference type="Gene3D" id="2.102.10.10">
    <property type="entry name" value="Rieske [2Fe-2S] iron-sulphur domain"/>
    <property type="match status" value="1"/>
</dbReference>
<dbReference type="PANTHER" id="PTHR43756:SF5">
    <property type="entry name" value="CHOLINE MONOOXYGENASE, CHLOROPLASTIC"/>
    <property type="match status" value="1"/>
</dbReference>
<accession>A0A366F200</accession>
<keyword evidence="3" id="KW-0479">Metal-binding</keyword>
<dbReference type="PROSITE" id="PS51296">
    <property type="entry name" value="RIESKE"/>
    <property type="match status" value="1"/>
</dbReference>